<organism evidence="1 2">
    <name type="scientific">Domibacillus antri</name>
    <dbReference type="NCBI Taxonomy" id="1714264"/>
    <lineage>
        <taxon>Bacteria</taxon>
        <taxon>Bacillati</taxon>
        <taxon>Bacillota</taxon>
        <taxon>Bacilli</taxon>
        <taxon>Bacillales</taxon>
        <taxon>Bacillaceae</taxon>
        <taxon>Domibacillus</taxon>
    </lineage>
</organism>
<dbReference type="STRING" id="1714264.BTO30_14895"/>
<dbReference type="Pfam" id="PF06763">
    <property type="entry name" value="Minor_tail_Z"/>
    <property type="match status" value="1"/>
</dbReference>
<name>A0A1Q8Q271_9BACI</name>
<sequence length="185" mass="20022">MITLTVEQLEKARAALIEVPNGLPKAVMRAVNRSAQSARTEAGRAARQEYHIKQADVTSTIRIHRASMGDFGASVVSKGSVIPLIKFRVNPKAPNPKRKRPITARVKKGGGGPIPGAFVAQMRSGYIGVFSRVGKPRLPIEQLYGPSIPQMLGSDTVSAWVENKAYDTLQKRLDHEISRLVGGAS</sequence>
<dbReference type="AlphaFoldDB" id="A0A1Q8Q271"/>
<evidence type="ECO:0000313" key="1">
    <source>
        <dbReference type="EMBL" id="OLN21405.1"/>
    </source>
</evidence>
<evidence type="ECO:0000313" key="2">
    <source>
        <dbReference type="Proteomes" id="UP000185568"/>
    </source>
</evidence>
<proteinExistence type="predicted"/>
<reference evidence="1 2" key="1">
    <citation type="submission" date="2016-12" db="EMBL/GenBank/DDBJ databases">
        <title>Domibacillus antri genome sequencing.</title>
        <authorList>
            <person name="Verma A."/>
            <person name="Krishnamurthi S."/>
        </authorList>
    </citation>
    <scope>NUCLEOTIDE SEQUENCE [LARGE SCALE GENOMIC DNA]</scope>
    <source>
        <strain evidence="1 2">XD80</strain>
    </source>
</reference>
<comment type="caution">
    <text evidence="1">The sequence shown here is derived from an EMBL/GenBank/DDBJ whole genome shotgun (WGS) entry which is preliminary data.</text>
</comment>
<dbReference type="InterPro" id="IPR010633">
    <property type="entry name" value="Phage_lambda_GpZ"/>
</dbReference>
<protein>
    <recommendedName>
        <fullName evidence="3">Phage tail protein</fullName>
    </recommendedName>
</protein>
<keyword evidence="2" id="KW-1185">Reference proteome</keyword>
<accession>A0A1Q8Q271</accession>
<dbReference type="Proteomes" id="UP000185568">
    <property type="component" value="Unassembled WGS sequence"/>
</dbReference>
<dbReference type="RefSeq" id="WP_075399501.1">
    <property type="nucleotide sequence ID" value="NZ_MSDU01000048.1"/>
</dbReference>
<dbReference type="OrthoDB" id="5518677at2"/>
<evidence type="ECO:0008006" key="3">
    <source>
        <dbReference type="Google" id="ProtNLM"/>
    </source>
</evidence>
<gene>
    <name evidence="1" type="ORF">BTO30_14895</name>
</gene>
<dbReference type="EMBL" id="MSDU01000048">
    <property type="protein sequence ID" value="OLN21405.1"/>
    <property type="molecule type" value="Genomic_DNA"/>
</dbReference>